<sequence>MEPIYWLILFALLLVIEVLTMGLTTVWFAGGAIAAMVVCMLGGNIWLQCGVFLAVSFALLVFTRPFAVRYVNRKRERTNADGLIGQNACVTETIDNLQSTGRAQVRGQEWTARSADDRQIIKAGSTVQIAAIEGVKLIVKEKEKTT</sequence>
<evidence type="ECO:0000256" key="2">
    <source>
        <dbReference type="ARBA" id="ARBA00022692"/>
    </source>
</evidence>
<feature type="domain" description="NfeD-like C-terminal" evidence="6">
    <location>
        <begin position="80"/>
        <end position="140"/>
    </location>
</feature>
<keyword evidence="2 5" id="KW-0812">Transmembrane</keyword>
<dbReference type="OrthoDB" id="5054at2"/>
<gene>
    <name evidence="7" type="ORF">BRYFOR_06769</name>
</gene>
<dbReference type="InterPro" id="IPR002810">
    <property type="entry name" value="NfeD-like_C"/>
</dbReference>
<dbReference type="GO" id="GO:0005886">
    <property type="term" value="C:plasma membrane"/>
    <property type="evidence" value="ECO:0007669"/>
    <property type="project" value="TreeGrafter"/>
</dbReference>
<organism evidence="7 8">
    <name type="scientific">Marvinbryantia formatexigens DSM 14469</name>
    <dbReference type="NCBI Taxonomy" id="478749"/>
    <lineage>
        <taxon>Bacteria</taxon>
        <taxon>Bacillati</taxon>
        <taxon>Bacillota</taxon>
        <taxon>Clostridia</taxon>
        <taxon>Lachnospirales</taxon>
        <taxon>Lachnospiraceae</taxon>
        <taxon>Marvinbryantia</taxon>
    </lineage>
</organism>
<keyword evidence="4 5" id="KW-0472">Membrane</keyword>
<dbReference type="InterPro" id="IPR052165">
    <property type="entry name" value="Membrane_assoc_protease"/>
</dbReference>
<evidence type="ECO:0000256" key="1">
    <source>
        <dbReference type="ARBA" id="ARBA00004141"/>
    </source>
</evidence>
<proteinExistence type="predicted"/>
<dbReference type="PANTHER" id="PTHR33507:SF3">
    <property type="entry name" value="INNER MEMBRANE PROTEIN YBBJ"/>
    <property type="match status" value="1"/>
</dbReference>
<dbReference type="RefSeq" id="WP_006861562.1">
    <property type="nucleotide sequence ID" value="NZ_ACCL02000007.1"/>
</dbReference>
<evidence type="ECO:0000313" key="7">
    <source>
        <dbReference type="EMBL" id="EET61124.1"/>
    </source>
</evidence>
<keyword evidence="8" id="KW-1185">Reference proteome</keyword>
<feature type="transmembrane region" description="Helical" evidence="5">
    <location>
        <begin position="45"/>
        <end position="67"/>
    </location>
</feature>
<dbReference type="SUPFAM" id="SSF141322">
    <property type="entry name" value="NfeD domain-like"/>
    <property type="match status" value="1"/>
</dbReference>
<reference evidence="7" key="1">
    <citation type="submission" date="2009-07" db="EMBL/GenBank/DDBJ databases">
        <authorList>
            <person name="Weinstock G."/>
            <person name="Sodergren E."/>
            <person name="Clifton S."/>
            <person name="Fulton L."/>
            <person name="Fulton B."/>
            <person name="Courtney L."/>
            <person name="Fronick C."/>
            <person name="Harrison M."/>
            <person name="Strong C."/>
            <person name="Farmer C."/>
            <person name="Delahaunty K."/>
            <person name="Markovic C."/>
            <person name="Hall O."/>
            <person name="Minx P."/>
            <person name="Tomlinson C."/>
            <person name="Mitreva M."/>
            <person name="Nelson J."/>
            <person name="Hou S."/>
            <person name="Wollam A."/>
            <person name="Pepin K.H."/>
            <person name="Johnson M."/>
            <person name="Bhonagiri V."/>
            <person name="Nash W.E."/>
            <person name="Warren W."/>
            <person name="Chinwalla A."/>
            <person name="Mardis E.R."/>
            <person name="Wilson R.K."/>
        </authorList>
    </citation>
    <scope>NUCLEOTIDE SEQUENCE [LARGE SCALE GENOMIC DNA]</scope>
    <source>
        <strain evidence="7">DSM 14469</strain>
    </source>
</reference>
<feature type="transmembrane region" description="Helical" evidence="5">
    <location>
        <begin position="7"/>
        <end position="33"/>
    </location>
</feature>
<name>C6LDS0_9FIRM</name>
<protein>
    <recommendedName>
        <fullName evidence="6">NfeD-like C-terminal domain-containing protein</fullName>
    </recommendedName>
</protein>
<dbReference type="STRING" id="168384.SAMN05660368_01092"/>
<evidence type="ECO:0000256" key="4">
    <source>
        <dbReference type="ARBA" id="ARBA00023136"/>
    </source>
</evidence>
<dbReference type="Gene3D" id="2.40.50.140">
    <property type="entry name" value="Nucleic acid-binding proteins"/>
    <property type="match status" value="1"/>
</dbReference>
<keyword evidence="3 5" id="KW-1133">Transmembrane helix</keyword>
<evidence type="ECO:0000256" key="3">
    <source>
        <dbReference type="ARBA" id="ARBA00022989"/>
    </source>
</evidence>
<dbReference type="eggNOG" id="COG1585">
    <property type="taxonomic scope" value="Bacteria"/>
</dbReference>
<evidence type="ECO:0000259" key="6">
    <source>
        <dbReference type="Pfam" id="PF01957"/>
    </source>
</evidence>
<dbReference type="EMBL" id="ACCL02000007">
    <property type="protein sequence ID" value="EET61124.1"/>
    <property type="molecule type" value="Genomic_DNA"/>
</dbReference>
<accession>C6LDS0</accession>
<dbReference type="PANTHER" id="PTHR33507">
    <property type="entry name" value="INNER MEMBRANE PROTEIN YBBJ"/>
    <property type="match status" value="1"/>
</dbReference>
<dbReference type="Proteomes" id="UP000005561">
    <property type="component" value="Unassembled WGS sequence"/>
</dbReference>
<comment type="subcellular location">
    <subcellularLocation>
        <location evidence="1">Membrane</location>
        <topology evidence="1">Multi-pass membrane protein</topology>
    </subcellularLocation>
</comment>
<dbReference type="InterPro" id="IPR012340">
    <property type="entry name" value="NA-bd_OB-fold"/>
</dbReference>
<dbReference type="AlphaFoldDB" id="C6LDS0"/>
<comment type="caution">
    <text evidence="7">The sequence shown here is derived from an EMBL/GenBank/DDBJ whole genome shotgun (WGS) entry which is preliminary data.</text>
</comment>
<evidence type="ECO:0000256" key="5">
    <source>
        <dbReference type="SAM" id="Phobius"/>
    </source>
</evidence>
<dbReference type="Pfam" id="PF01957">
    <property type="entry name" value="NfeD"/>
    <property type="match status" value="1"/>
</dbReference>
<evidence type="ECO:0000313" key="8">
    <source>
        <dbReference type="Proteomes" id="UP000005561"/>
    </source>
</evidence>